<comment type="caution">
    <text evidence="2">The sequence shown here is derived from an EMBL/GenBank/DDBJ whole genome shotgun (WGS) entry which is preliminary data.</text>
</comment>
<dbReference type="AlphaFoldDB" id="A0A328HKR7"/>
<protein>
    <submittedName>
        <fullName evidence="2">Uncharacterized protein</fullName>
    </submittedName>
</protein>
<organism evidence="2 3">
    <name type="scientific">Arthrobacter globiformis</name>
    <dbReference type="NCBI Taxonomy" id="1665"/>
    <lineage>
        <taxon>Bacteria</taxon>
        <taxon>Bacillati</taxon>
        <taxon>Actinomycetota</taxon>
        <taxon>Actinomycetes</taxon>
        <taxon>Micrococcales</taxon>
        <taxon>Micrococcaceae</taxon>
        <taxon>Arthrobacter</taxon>
    </lineage>
</organism>
<keyword evidence="1" id="KW-0732">Signal</keyword>
<evidence type="ECO:0000313" key="2">
    <source>
        <dbReference type="EMBL" id="RAM37593.1"/>
    </source>
</evidence>
<dbReference type="EMBL" id="QLNP01000068">
    <property type="protein sequence ID" value="RAM37593.1"/>
    <property type="molecule type" value="Genomic_DNA"/>
</dbReference>
<dbReference type="Proteomes" id="UP000249166">
    <property type="component" value="Unassembled WGS sequence"/>
</dbReference>
<name>A0A328HKR7_ARTGO</name>
<dbReference type="OrthoDB" id="4950810at2"/>
<feature type="chain" id="PRO_5016282929" evidence="1">
    <location>
        <begin position="26"/>
        <end position="178"/>
    </location>
</feature>
<sequence>MPARLGLLAAGAAVVAAASACTAQAPGSATLAATASASAAAAATHTAAATASPTAAACPSASPGTSATVGALVAGFPSKLVPVMPGAKVVASSFDKSTSPATVALVGSISAKPAAVVAYYTKALEGQGFTAVPGNAVGSVASKDFVRAGSETVNIAVPATGGVSTFTIGANVTPESVK</sequence>
<reference evidence="2 3" key="1">
    <citation type="submission" date="2018-04" db="EMBL/GenBank/DDBJ databases">
        <title>Bacteria isolated from cave deposits of Manipur.</title>
        <authorList>
            <person name="Sahoo D."/>
            <person name="Sarangthem I."/>
            <person name="Nandeibam J."/>
        </authorList>
    </citation>
    <scope>NUCLEOTIDE SEQUENCE [LARGE SCALE GENOMIC DNA]</scope>
    <source>
        <strain evidence="3">mrc11</strain>
    </source>
</reference>
<feature type="signal peptide" evidence="1">
    <location>
        <begin position="1"/>
        <end position="25"/>
    </location>
</feature>
<proteinExistence type="predicted"/>
<dbReference type="PROSITE" id="PS51257">
    <property type="entry name" value="PROKAR_LIPOPROTEIN"/>
    <property type="match status" value="1"/>
</dbReference>
<evidence type="ECO:0000313" key="3">
    <source>
        <dbReference type="Proteomes" id="UP000249166"/>
    </source>
</evidence>
<gene>
    <name evidence="2" type="ORF">DBZ45_09480</name>
</gene>
<accession>A0A328HKR7</accession>
<evidence type="ECO:0000256" key="1">
    <source>
        <dbReference type="SAM" id="SignalP"/>
    </source>
</evidence>